<dbReference type="NCBIfam" id="NF008736">
    <property type="entry name" value="PRK11762.1"/>
    <property type="match status" value="1"/>
</dbReference>
<dbReference type="eggNOG" id="COG0494">
    <property type="taxonomic scope" value="Bacteria"/>
</dbReference>
<evidence type="ECO:0000313" key="4">
    <source>
        <dbReference type="EMBL" id="ABM62823.1"/>
    </source>
</evidence>
<dbReference type="InterPro" id="IPR051325">
    <property type="entry name" value="Nudix_hydrolase_domain"/>
</dbReference>
<dbReference type="InterPro" id="IPR000086">
    <property type="entry name" value="NUDIX_hydrolase_dom"/>
</dbReference>
<dbReference type="InterPro" id="IPR015797">
    <property type="entry name" value="NUDIX_hydrolase-like_dom_sf"/>
</dbReference>
<dbReference type="EMBL" id="CP000544">
    <property type="protein sequence ID" value="ABM62823.1"/>
    <property type="molecule type" value="Genomic_DNA"/>
</dbReference>
<keyword evidence="2 4" id="KW-0378">Hydrolase</keyword>
<dbReference type="PANTHER" id="PTHR21340:SF0">
    <property type="entry name" value="BIS(5'-NUCLEOSYL)-TETRAPHOSPHATASE [ASYMMETRICAL]"/>
    <property type="match status" value="1"/>
</dbReference>
<dbReference type="AlphaFoldDB" id="A1WYR1"/>
<accession>A1WYR1</accession>
<dbReference type="GO" id="GO:0006167">
    <property type="term" value="P:AMP biosynthetic process"/>
    <property type="evidence" value="ECO:0007669"/>
    <property type="project" value="TreeGrafter"/>
</dbReference>
<dbReference type="GO" id="GO:0004081">
    <property type="term" value="F:bis(5'-nucleosyl)-tetraphosphatase (asymmetrical) activity"/>
    <property type="evidence" value="ECO:0007669"/>
    <property type="project" value="TreeGrafter"/>
</dbReference>
<keyword evidence="5" id="KW-1185">Reference proteome</keyword>
<evidence type="ECO:0000256" key="2">
    <source>
        <dbReference type="ARBA" id="ARBA00022801"/>
    </source>
</evidence>
<evidence type="ECO:0000259" key="3">
    <source>
        <dbReference type="PROSITE" id="PS51462"/>
    </source>
</evidence>
<dbReference type="FunFam" id="3.90.79.10:FF:000006">
    <property type="entry name" value="ADP compounds hydrolase NudE"/>
    <property type="match status" value="1"/>
</dbReference>
<organism evidence="4 5">
    <name type="scientific">Halorhodospira halophila (strain DSM 244 / SL1)</name>
    <name type="common">Ectothiorhodospira halophila (strain DSM 244 / SL1)</name>
    <dbReference type="NCBI Taxonomy" id="349124"/>
    <lineage>
        <taxon>Bacteria</taxon>
        <taxon>Pseudomonadati</taxon>
        <taxon>Pseudomonadota</taxon>
        <taxon>Gammaproteobacteria</taxon>
        <taxon>Chromatiales</taxon>
        <taxon>Ectothiorhodospiraceae</taxon>
        <taxon>Halorhodospira</taxon>
    </lineage>
</organism>
<dbReference type="PROSITE" id="PS00893">
    <property type="entry name" value="NUDIX_BOX"/>
    <property type="match status" value="1"/>
</dbReference>
<protein>
    <submittedName>
        <fullName evidence="4">NUDIX hydrolase</fullName>
    </submittedName>
</protein>
<evidence type="ECO:0000256" key="1">
    <source>
        <dbReference type="ARBA" id="ARBA00001946"/>
    </source>
</evidence>
<dbReference type="PANTHER" id="PTHR21340">
    <property type="entry name" value="DIADENOSINE 5,5-P1,P4-TETRAPHOSPHATE PYROPHOSPHOHYDROLASE MUTT"/>
    <property type="match status" value="1"/>
</dbReference>
<gene>
    <name evidence="4" type="ordered locus">Hhal_2059</name>
</gene>
<dbReference type="Pfam" id="PF00293">
    <property type="entry name" value="NUDIX"/>
    <property type="match status" value="1"/>
</dbReference>
<comment type="cofactor">
    <cofactor evidence="1">
        <name>Mg(2+)</name>
        <dbReference type="ChEBI" id="CHEBI:18420"/>
    </cofactor>
</comment>
<dbReference type="PROSITE" id="PS51462">
    <property type="entry name" value="NUDIX"/>
    <property type="match status" value="1"/>
</dbReference>
<dbReference type="KEGG" id="hha:Hhal_2059"/>
<proteinExistence type="predicted"/>
<dbReference type="SUPFAM" id="SSF55811">
    <property type="entry name" value="Nudix"/>
    <property type="match status" value="1"/>
</dbReference>
<reference evidence="4 5" key="2">
    <citation type="journal article" date="2013" name="Stand. Genomic Sci.">
        <title>Complete genome sequence of Halorhodospira halophila SL1.</title>
        <authorList>
            <person name="Challacombe J.F."/>
            <person name="Majid S."/>
            <person name="Deole R."/>
            <person name="Brettin T.S."/>
            <person name="Bruce D."/>
            <person name="Delano S.F."/>
            <person name="Detter J.C."/>
            <person name="Gleasner C.D."/>
            <person name="Han C.S."/>
            <person name="Misra M."/>
            <person name="Reitenga K.G."/>
            <person name="Mikhailova N."/>
            <person name="Woyke T."/>
            <person name="Pitluck S."/>
            <person name="Nolan M."/>
            <person name="Land M.L."/>
            <person name="Saunders E."/>
            <person name="Tapia R."/>
            <person name="Lapidus A."/>
            <person name="Ivanova N."/>
            <person name="Hoff W.D."/>
        </authorList>
    </citation>
    <scope>NUCLEOTIDE SEQUENCE [LARGE SCALE GENOMIC DNA]</scope>
    <source>
        <strain evidence="5">DSM 244 / SL1</strain>
    </source>
</reference>
<dbReference type="HOGENOM" id="CLU_062658_4_0_6"/>
<sequence length="196" mass="21552">MYNVRTLRKAGPMSDRYPETLHRSTVARSRLFRIEAVGLRFGNGVEVEYERLGGSAAGAVLVVPVTARGEVLLIREYAAGTECYELGLPKGRVEPGEDPLRAANRELMEEVGYGAEALTVLRSVTLAPAYFSHRTQLILAEGLFEHRLPGDEPEPIEVVPWPLGELERLLGQSDLTEARSITALYLARDHLAGRAA</sequence>
<dbReference type="CDD" id="cd24156">
    <property type="entry name" value="NUDIX_ADPRase_NudE"/>
    <property type="match status" value="1"/>
</dbReference>
<evidence type="ECO:0000313" key="5">
    <source>
        <dbReference type="Proteomes" id="UP000000647"/>
    </source>
</evidence>
<feature type="domain" description="Nudix hydrolase" evidence="3">
    <location>
        <begin position="52"/>
        <end position="188"/>
    </location>
</feature>
<dbReference type="GO" id="GO:0006754">
    <property type="term" value="P:ATP biosynthetic process"/>
    <property type="evidence" value="ECO:0007669"/>
    <property type="project" value="TreeGrafter"/>
</dbReference>
<dbReference type="STRING" id="349124.Hhal_2059"/>
<dbReference type="Proteomes" id="UP000000647">
    <property type="component" value="Chromosome"/>
</dbReference>
<name>A1WYR1_HALHL</name>
<dbReference type="Gene3D" id="3.90.79.10">
    <property type="entry name" value="Nucleoside Triphosphate Pyrophosphohydrolase"/>
    <property type="match status" value="1"/>
</dbReference>
<dbReference type="InterPro" id="IPR020084">
    <property type="entry name" value="NUDIX_hydrolase_CS"/>
</dbReference>
<reference evidence="5" key="1">
    <citation type="submission" date="2006-12" db="EMBL/GenBank/DDBJ databases">
        <title>Complete sequence of Halorhodospira halophila SL1.</title>
        <authorList>
            <consortium name="US DOE Joint Genome Institute"/>
            <person name="Copeland A."/>
            <person name="Lucas S."/>
            <person name="Lapidus A."/>
            <person name="Barry K."/>
            <person name="Detter J.C."/>
            <person name="Glavina del Rio T."/>
            <person name="Hammon N."/>
            <person name="Israni S."/>
            <person name="Dalin E."/>
            <person name="Tice H."/>
            <person name="Pitluck S."/>
            <person name="Saunders E."/>
            <person name="Brettin T."/>
            <person name="Bruce D."/>
            <person name="Han C."/>
            <person name="Tapia R."/>
            <person name="Schmutz J."/>
            <person name="Larimer F."/>
            <person name="Land M."/>
            <person name="Hauser L."/>
            <person name="Kyrpides N."/>
            <person name="Mikhailova N."/>
            <person name="Hoff W."/>
            <person name="Richardson P."/>
        </authorList>
    </citation>
    <scope>NUCLEOTIDE SEQUENCE [LARGE SCALE GENOMIC DNA]</scope>
    <source>
        <strain evidence="5">DSM 244 / SL1</strain>
    </source>
</reference>